<evidence type="ECO:0000313" key="2">
    <source>
        <dbReference type="Proteomes" id="UP001055811"/>
    </source>
</evidence>
<dbReference type="Proteomes" id="UP001055811">
    <property type="component" value="Linkage Group LG02"/>
</dbReference>
<dbReference type="EMBL" id="CM042010">
    <property type="protein sequence ID" value="KAI3780120.1"/>
    <property type="molecule type" value="Genomic_DNA"/>
</dbReference>
<reference evidence="2" key="1">
    <citation type="journal article" date="2022" name="Mol. Ecol. Resour.">
        <title>The genomes of chicory, endive, great burdock and yacon provide insights into Asteraceae palaeo-polyploidization history and plant inulin production.</title>
        <authorList>
            <person name="Fan W."/>
            <person name="Wang S."/>
            <person name="Wang H."/>
            <person name="Wang A."/>
            <person name="Jiang F."/>
            <person name="Liu H."/>
            <person name="Zhao H."/>
            <person name="Xu D."/>
            <person name="Zhang Y."/>
        </authorList>
    </citation>
    <scope>NUCLEOTIDE SEQUENCE [LARGE SCALE GENOMIC DNA]</scope>
    <source>
        <strain evidence="2">cv. Punajuju</strain>
    </source>
</reference>
<reference evidence="1 2" key="2">
    <citation type="journal article" date="2022" name="Mol. Ecol. Resour.">
        <title>The genomes of chicory, endive, great burdock and yacon provide insights into Asteraceae paleo-polyploidization history and plant inulin production.</title>
        <authorList>
            <person name="Fan W."/>
            <person name="Wang S."/>
            <person name="Wang H."/>
            <person name="Wang A."/>
            <person name="Jiang F."/>
            <person name="Liu H."/>
            <person name="Zhao H."/>
            <person name="Xu D."/>
            <person name="Zhang Y."/>
        </authorList>
    </citation>
    <scope>NUCLEOTIDE SEQUENCE [LARGE SCALE GENOMIC DNA]</scope>
    <source>
        <strain evidence="2">cv. Punajuju</strain>
        <tissue evidence="1">Leaves</tissue>
    </source>
</reference>
<accession>A0ACB9G9P4</accession>
<protein>
    <submittedName>
        <fullName evidence="1">Uncharacterized protein</fullName>
    </submittedName>
</protein>
<comment type="caution">
    <text evidence="1">The sequence shown here is derived from an EMBL/GenBank/DDBJ whole genome shotgun (WGS) entry which is preliminary data.</text>
</comment>
<evidence type="ECO:0000313" key="1">
    <source>
        <dbReference type="EMBL" id="KAI3780120.1"/>
    </source>
</evidence>
<organism evidence="1 2">
    <name type="scientific">Cichorium intybus</name>
    <name type="common">Chicory</name>
    <dbReference type="NCBI Taxonomy" id="13427"/>
    <lineage>
        <taxon>Eukaryota</taxon>
        <taxon>Viridiplantae</taxon>
        <taxon>Streptophyta</taxon>
        <taxon>Embryophyta</taxon>
        <taxon>Tracheophyta</taxon>
        <taxon>Spermatophyta</taxon>
        <taxon>Magnoliopsida</taxon>
        <taxon>eudicotyledons</taxon>
        <taxon>Gunneridae</taxon>
        <taxon>Pentapetalae</taxon>
        <taxon>asterids</taxon>
        <taxon>campanulids</taxon>
        <taxon>Asterales</taxon>
        <taxon>Asteraceae</taxon>
        <taxon>Cichorioideae</taxon>
        <taxon>Cichorieae</taxon>
        <taxon>Cichoriinae</taxon>
        <taxon>Cichorium</taxon>
    </lineage>
</organism>
<keyword evidence="2" id="KW-1185">Reference proteome</keyword>
<name>A0ACB9G9P4_CICIN</name>
<proteinExistence type="predicted"/>
<sequence>MESNEILANENTDSTICLVDSSNVMDSNLESIHNNVDSVILDSNKISVSSEFKTKCEAMVLMSESFQMSNLDCSLITESIESKNESRKDELQLNDEAMRLGSSDLVMISIPVEIDIGPDSVNKGKDILVSSLGNKDNIRLGQGSCCQTESNKDYITDVTSYAQTVSFNSNSVDATIKVIPKSVDSKVGEVEMPYSNLMLGSAPYH</sequence>
<gene>
    <name evidence="1" type="ORF">L2E82_10041</name>
</gene>